<proteinExistence type="predicted"/>
<dbReference type="EMBL" id="UINC01118765">
    <property type="protein sequence ID" value="SVC92118.1"/>
    <property type="molecule type" value="Genomic_DNA"/>
</dbReference>
<evidence type="ECO:0000313" key="1">
    <source>
        <dbReference type="EMBL" id="SVC92118.1"/>
    </source>
</evidence>
<gene>
    <name evidence="1" type="ORF">METZ01_LOCUS344972</name>
</gene>
<reference evidence="1" key="1">
    <citation type="submission" date="2018-05" db="EMBL/GenBank/DDBJ databases">
        <authorList>
            <person name="Lanie J.A."/>
            <person name="Ng W.-L."/>
            <person name="Kazmierczak K.M."/>
            <person name="Andrzejewski T.M."/>
            <person name="Davidsen T.M."/>
            <person name="Wayne K.J."/>
            <person name="Tettelin H."/>
            <person name="Glass J.I."/>
            <person name="Rusch D."/>
            <person name="Podicherti R."/>
            <person name="Tsui H.-C.T."/>
            <person name="Winkler M.E."/>
        </authorList>
    </citation>
    <scope>NUCLEOTIDE SEQUENCE</scope>
</reference>
<organism evidence="1">
    <name type="scientific">marine metagenome</name>
    <dbReference type="NCBI Taxonomy" id="408172"/>
    <lineage>
        <taxon>unclassified sequences</taxon>
        <taxon>metagenomes</taxon>
        <taxon>ecological metagenomes</taxon>
    </lineage>
</organism>
<dbReference type="AlphaFoldDB" id="A0A382R4Y9"/>
<name>A0A382R4Y9_9ZZZZ</name>
<sequence length="25" mass="2902">LEVSCLMIVLSKLNWQRCILALQIN</sequence>
<feature type="non-terminal residue" evidence="1">
    <location>
        <position position="1"/>
    </location>
</feature>
<protein>
    <submittedName>
        <fullName evidence="1">Uncharacterized protein</fullName>
    </submittedName>
</protein>
<feature type="non-terminal residue" evidence="1">
    <location>
        <position position="25"/>
    </location>
</feature>
<accession>A0A382R4Y9</accession>